<keyword evidence="5" id="KW-0472">Membrane</keyword>
<dbReference type="GO" id="GO:0008270">
    <property type="term" value="F:zinc ion binding"/>
    <property type="evidence" value="ECO:0007669"/>
    <property type="project" value="UniProtKB-KW"/>
</dbReference>
<evidence type="ECO:0000256" key="1">
    <source>
        <dbReference type="ARBA" id="ARBA00022723"/>
    </source>
</evidence>
<keyword evidence="2 4" id="KW-0863">Zinc-finger</keyword>
<feature type="domain" description="RING-type" evidence="6">
    <location>
        <begin position="21"/>
        <end position="61"/>
    </location>
</feature>
<keyword evidence="5" id="KW-1133">Transmembrane helix</keyword>
<dbReference type="AlphaFoldDB" id="Q22RW8"/>
<dbReference type="PROSITE" id="PS00518">
    <property type="entry name" value="ZF_RING_1"/>
    <property type="match status" value="1"/>
</dbReference>
<evidence type="ECO:0000256" key="4">
    <source>
        <dbReference type="PROSITE-ProRule" id="PRU00175"/>
    </source>
</evidence>
<dbReference type="Pfam" id="PF13445">
    <property type="entry name" value="zf-RING_UBOX"/>
    <property type="match status" value="1"/>
</dbReference>
<dbReference type="Proteomes" id="UP000009168">
    <property type="component" value="Unassembled WGS sequence"/>
</dbReference>
<dbReference type="EMBL" id="GG662845">
    <property type="protein sequence ID" value="EAR88004.2"/>
    <property type="molecule type" value="Genomic_DNA"/>
</dbReference>
<dbReference type="InterPro" id="IPR001841">
    <property type="entry name" value="Znf_RING"/>
</dbReference>
<dbReference type="OMA" id="CFICKDI"/>
<gene>
    <name evidence="7" type="ORF">TTHERM_00011700</name>
</gene>
<reference evidence="8" key="1">
    <citation type="journal article" date="2006" name="PLoS Biol.">
        <title>Macronuclear genome sequence of the ciliate Tetrahymena thermophila, a model eukaryote.</title>
        <authorList>
            <person name="Eisen J.A."/>
            <person name="Coyne R.S."/>
            <person name="Wu M."/>
            <person name="Wu D."/>
            <person name="Thiagarajan M."/>
            <person name="Wortman J.R."/>
            <person name="Badger J.H."/>
            <person name="Ren Q."/>
            <person name="Amedeo P."/>
            <person name="Jones K.M."/>
            <person name="Tallon L.J."/>
            <person name="Delcher A.L."/>
            <person name="Salzberg S.L."/>
            <person name="Silva J.C."/>
            <person name="Haas B.J."/>
            <person name="Majoros W.H."/>
            <person name="Farzad M."/>
            <person name="Carlton J.M."/>
            <person name="Smith R.K. Jr."/>
            <person name="Garg J."/>
            <person name="Pearlman R.E."/>
            <person name="Karrer K.M."/>
            <person name="Sun L."/>
            <person name="Manning G."/>
            <person name="Elde N.C."/>
            <person name="Turkewitz A.P."/>
            <person name="Asai D.J."/>
            <person name="Wilkes D.E."/>
            <person name="Wang Y."/>
            <person name="Cai H."/>
            <person name="Collins K."/>
            <person name="Stewart B.A."/>
            <person name="Lee S.R."/>
            <person name="Wilamowska K."/>
            <person name="Weinberg Z."/>
            <person name="Ruzzo W.L."/>
            <person name="Wloga D."/>
            <person name="Gaertig J."/>
            <person name="Frankel J."/>
            <person name="Tsao C.-C."/>
            <person name="Gorovsky M.A."/>
            <person name="Keeling P.J."/>
            <person name="Waller R.F."/>
            <person name="Patron N.J."/>
            <person name="Cherry J.M."/>
            <person name="Stover N.A."/>
            <person name="Krieger C.J."/>
            <person name="del Toro C."/>
            <person name="Ryder H.F."/>
            <person name="Williamson S.C."/>
            <person name="Barbeau R.A."/>
            <person name="Hamilton E.P."/>
            <person name="Orias E."/>
        </authorList>
    </citation>
    <scope>NUCLEOTIDE SEQUENCE [LARGE SCALE GENOMIC DNA]</scope>
    <source>
        <strain evidence="8">SB210</strain>
    </source>
</reference>
<evidence type="ECO:0000256" key="5">
    <source>
        <dbReference type="SAM" id="Phobius"/>
    </source>
</evidence>
<dbReference type="InterPro" id="IPR013083">
    <property type="entry name" value="Znf_RING/FYVE/PHD"/>
</dbReference>
<dbReference type="Gene3D" id="3.30.40.10">
    <property type="entry name" value="Zinc/RING finger domain, C3HC4 (zinc finger)"/>
    <property type="match status" value="1"/>
</dbReference>
<organism evidence="7 8">
    <name type="scientific">Tetrahymena thermophila (strain SB210)</name>
    <dbReference type="NCBI Taxonomy" id="312017"/>
    <lineage>
        <taxon>Eukaryota</taxon>
        <taxon>Sar</taxon>
        <taxon>Alveolata</taxon>
        <taxon>Ciliophora</taxon>
        <taxon>Intramacronucleata</taxon>
        <taxon>Oligohymenophorea</taxon>
        <taxon>Hymenostomatida</taxon>
        <taxon>Tetrahymenina</taxon>
        <taxon>Tetrahymenidae</taxon>
        <taxon>Tetrahymena</taxon>
    </lineage>
</organism>
<dbReference type="GeneID" id="7846052"/>
<evidence type="ECO:0000256" key="2">
    <source>
        <dbReference type="ARBA" id="ARBA00022771"/>
    </source>
</evidence>
<evidence type="ECO:0000313" key="8">
    <source>
        <dbReference type="Proteomes" id="UP000009168"/>
    </source>
</evidence>
<dbReference type="InParanoid" id="Q22RW8"/>
<dbReference type="PANTHER" id="PTHR23327">
    <property type="entry name" value="RING FINGER PROTEIN 127"/>
    <property type="match status" value="1"/>
</dbReference>
<keyword evidence="3" id="KW-0862">Zinc</keyword>
<keyword evidence="5" id="KW-0812">Transmembrane</keyword>
<dbReference type="PROSITE" id="PS50089">
    <property type="entry name" value="ZF_RING_2"/>
    <property type="match status" value="1"/>
</dbReference>
<proteinExistence type="predicted"/>
<keyword evidence="8" id="KW-1185">Reference proteome</keyword>
<dbReference type="HOGENOM" id="CLU_1424016_0_0_1"/>
<dbReference type="InterPro" id="IPR027370">
    <property type="entry name" value="Znf-RING_euk"/>
</dbReference>
<evidence type="ECO:0000259" key="6">
    <source>
        <dbReference type="PROSITE" id="PS50089"/>
    </source>
</evidence>
<sequence length="224" mass="26680">MSDIYMKFNEQQMTSNKYFDCFICKDILLKPVTLICGHSFCSHCIKNEVSEVINCSCPICKRFILVSPHEFSINLIMDKIIRTLHQNNQNYIEKERYIKLAEYQAQNQDTLMKKINKGWEKLCFLISIIKKYIPLITSILLALGFYLFNRYRKHMFKVEQNYQKQITKIIQIMKQYGQQGEEDMFQNPQSFSSTQDGKINMYALFFTKIIKYLFTSYIRLTLPV</sequence>
<dbReference type="eggNOG" id="ENOG502SCTT">
    <property type="taxonomic scope" value="Eukaryota"/>
</dbReference>
<name>Q22RW8_TETTS</name>
<evidence type="ECO:0000256" key="3">
    <source>
        <dbReference type="ARBA" id="ARBA00022833"/>
    </source>
</evidence>
<evidence type="ECO:0000313" key="7">
    <source>
        <dbReference type="EMBL" id="EAR88004.2"/>
    </source>
</evidence>
<dbReference type="SMART" id="SM00184">
    <property type="entry name" value="RING"/>
    <property type="match status" value="1"/>
</dbReference>
<dbReference type="SUPFAM" id="SSF57850">
    <property type="entry name" value="RING/U-box"/>
    <property type="match status" value="1"/>
</dbReference>
<feature type="transmembrane region" description="Helical" evidence="5">
    <location>
        <begin position="132"/>
        <end position="148"/>
    </location>
</feature>
<dbReference type="RefSeq" id="XP_001008249.2">
    <property type="nucleotide sequence ID" value="XM_001008249.2"/>
</dbReference>
<dbReference type="OrthoDB" id="6105938at2759"/>
<protein>
    <submittedName>
        <fullName evidence="7">Zinc finger, C3HC4 type (RING finger) protein</fullName>
    </submittedName>
</protein>
<dbReference type="InterPro" id="IPR017907">
    <property type="entry name" value="Znf_RING_CS"/>
</dbReference>
<keyword evidence="1" id="KW-0479">Metal-binding</keyword>
<dbReference type="STRING" id="312017.Q22RW8"/>
<dbReference type="KEGG" id="tet:TTHERM_00011700"/>
<accession>Q22RW8</accession>